<feature type="compositionally biased region" description="Polar residues" evidence="1">
    <location>
        <begin position="268"/>
        <end position="290"/>
    </location>
</feature>
<keyword evidence="3" id="KW-1185">Reference proteome</keyword>
<proteinExistence type="predicted"/>
<feature type="region of interest" description="Disordered" evidence="1">
    <location>
        <begin position="27"/>
        <end position="79"/>
    </location>
</feature>
<accession>A0AAE0IDC4</accession>
<feature type="region of interest" description="Disordered" evidence="1">
    <location>
        <begin position="236"/>
        <end position="328"/>
    </location>
</feature>
<name>A0AAE0IDC4_9PEZI</name>
<evidence type="ECO:0000313" key="3">
    <source>
        <dbReference type="Proteomes" id="UP001283341"/>
    </source>
</evidence>
<organism evidence="2 3">
    <name type="scientific">Apodospora peruviana</name>
    <dbReference type="NCBI Taxonomy" id="516989"/>
    <lineage>
        <taxon>Eukaryota</taxon>
        <taxon>Fungi</taxon>
        <taxon>Dikarya</taxon>
        <taxon>Ascomycota</taxon>
        <taxon>Pezizomycotina</taxon>
        <taxon>Sordariomycetes</taxon>
        <taxon>Sordariomycetidae</taxon>
        <taxon>Sordariales</taxon>
        <taxon>Lasiosphaeriaceae</taxon>
        <taxon>Apodospora</taxon>
    </lineage>
</organism>
<comment type="caution">
    <text evidence="2">The sequence shown here is derived from an EMBL/GenBank/DDBJ whole genome shotgun (WGS) entry which is preliminary data.</text>
</comment>
<gene>
    <name evidence="2" type="ORF">B0H66DRAFT_532238</name>
</gene>
<dbReference type="AlphaFoldDB" id="A0AAE0IDC4"/>
<feature type="compositionally biased region" description="Basic and acidic residues" evidence="1">
    <location>
        <begin position="31"/>
        <end position="44"/>
    </location>
</feature>
<protein>
    <submittedName>
        <fullName evidence="2">Uncharacterized protein</fullName>
    </submittedName>
</protein>
<dbReference type="Proteomes" id="UP001283341">
    <property type="component" value="Unassembled WGS sequence"/>
</dbReference>
<sequence length="500" mass="54584">MSGQILVAIPAAPTRFEGLVVWALPRASRTSRSEGKTEEERRGTGADAGLRDQLSATERPDNRRERRTNRQHQLSVERKAVEHPTIHFQLATSNLTTSNLTTSNLTTSNLTTSNLTTSHILTAHLSSRTFTLPDTALLVSTDQADLISLTNHQSIISYQTLDTMIRTDAHRPCLNALKKVAYCLKWFTPMANRDGQHYCAECKAQGFSQATPDGNKELILAALERDQRELIVANAAALRQSPPTGHRPDIATDQSPNIATDQPPVHSSGWTPINFGTNPDSFQQPSSSQRKGGVGQPDNTTHQPPVHSSQPTPLGNPPQALDSMKGTFSGLNLGTGFVSFQQPSSNQSKDVVGQPDVATLQSPVHSSQPTPPNNMNPPQAPLDSMPKSTASSSNILGTTTKRVVYQQPCPNQQKGLVYCLGWLQPFCVECMLKGAYNSWVQSGHTIRVRRYGHATVGDTGSFQTTVRVRRNDVVVNQRRRPGQETEAKGRRLRLPCEGAG</sequence>
<evidence type="ECO:0000313" key="2">
    <source>
        <dbReference type="EMBL" id="KAK3322919.1"/>
    </source>
</evidence>
<feature type="compositionally biased region" description="Pro residues" evidence="1">
    <location>
        <begin position="369"/>
        <end position="380"/>
    </location>
</feature>
<dbReference type="EMBL" id="JAUEDM010000003">
    <property type="protein sequence ID" value="KAK3322919.1"/>
    <property type="molecule type" value="Genomic_DNA"/>
</dbReference>
<feature type="compositionally biased region" description="Polar residues" evidence="1">
    <location>
        <begin position="297"/>
        <end position="313"/>
    </location>
</feature>
<evidence type="ECO:0000256" key="1">
    <source>
        <dbReference type="SAM" id="MobiDB-lite"/>
    </source>
</evidence>
<feature type="region of interest" description="Disordered" evidence="1">
    <location>
        <begin position="361"/>
        <end position="393"/>
    </location>
</feature>
<reference evidence="2" key="2">
    <citation type="submission" date="2023-06" db="EMBL/GenBank/DDBJ databases">
        <authorList>
            <consortium name="Lawrence Berkeley National Laboratory"/>
            <person name="Haridas S."/>
            <person name="Hensen N."/>
            <person name="Bonometti L."/>
            <person name="Westerberg I."/>
            <person name="Brannstrom I.O."/>
            <person name="Guillou S."/>
            <person name="Cros-Aarteil S."/>
            <person name="Calhoun S."/>
            <person name="Kuo A."/>
            <person name="Mondo S."/>
            <person name="Pangilinan J."/>
            <person name="Riley R."/>
            <person name="Labutti K."/>
            <person name="Andreopoulos B."/>
            <person name="Lipzen A."/>
            <person name="Chen C."/>
            <person name="Yanf M."/>
            <person name="Daum C."/>
            <person name="Ng V."/>
            <person name="Clum A."/>
            <person name="Steindorff A."/>
            <person name="Ohm R."/>
            <person name="Martin F."/>
            <person name="Silar P."/>
            <person name="Natvig D."/>
            <person name="Lalanne C."/>
            <person name="Gautier V."/>
            <person name="Ament-Velasquez S.L."/>
            <person name="Kruys A."/>
            <person name="Hutchinson M.I."/>
            <person name="Powell A.J."/>
            <person name="Barry K."/>
            <person name="Miller A.N."/>
            <person name="Grigoriev I.V."/>
            <person name="Debuchy R."/>
            <person name="Gladieux P."/>
            <person name="Thoren M.H."/>
            <person name="Johannesson H."/>
        </authorList>
    </citation>
    <scope>NUCLEOTIDE SEQUENCE</scope>
    <source>
        <strain evidence="2">CBS 118394</strain>
    </source>
</reference>
<reference evidence="2" key="1">
    <citation type="journal article" date="2023" name="Mol. Phylogenet. Evol.">
        <title>Genome-scale phylogeny and comparative genomics of the fungal order Sordariales.</title>
        <authorList>
            <person name="Hensen N."/>
            <person name="Bonometti L."/>
            <person name="Westerberg I."/>
            <person name="Brannstrom I.O."/>
            <person name="Guillou S."/>
            <person name="Cros-Aarteil S."/>
            <person name="Calhoun S."/>
            <person name="Haridas S."/>
            <person name="Kuo A."/>
            <person name="Mondo S."/>
            <person name="Pangilinan J."/>
            <person name="Riley R."/>
            <person name="LaButti K."/>
            <person name="Andreopoulos B."/>
            <person name="Lipzen A."/>
            <person name="Chen C."/>
            <person name="Yan M."/>
            <person name="Daum C."/>
            <person name="Ng V."/>
            <person name="Clum A."/>
            <person name="Steindorff A."/>
            <person name="Ohm R.A."/>
            <person name="Martin F."/>
            <person name="Silar P."/>
            <person name="Natvig D.O."/>
            <person name="Lalanne C."/>
            <person name="Gautier V."/>
            <person name="Ament-Velasquez S.L."/>
            <person name="Kruys A."/>
            <person name="Hutchinson M.I."/>
            <person name="Powell A.J."/>
            <person name="Barry K."/>
            <person name="Miller A.N."/>
            <person name="Grigoriev I.V."/>
            <person name="Debuchy R."/>
            <person name="Gladieux P."/>
            <person name="Hiltunen Thoren M."/>
            <person name="Johannesson H."/>
        </authorList>
    </citation>
    <scope>NUCLEOTIDE SEQUENCE</scope>
    <source>
        <strain evidence="2">CBS 118394</strain>
    </source>
</reference>